<dbReference type="Proteomes" id="UP000289260">
    <property type="component" value="Chromosome"/>
</dbReference>
<dbReference type="Pfam" id="PF01569">
    <property type="entry name" value="PAP2"/>
    <property type="match status" value="1"/>
</dbReference>
<name>A0A4P6KBW2_9MICO</name>
<feature type="transmembrane region" description="Helical" evidence="1">
    <location>
        <begin position="83"/>
        <end position="100"/>
    </location>
</feature>
<evidence type="ECO:0000313" key="3">
    <source>
        <dbReference type="EMBL" id="QBE47593.1"/>
    </source>
</evidence>
<accession>A0A4P6KBW2</accession>
<organism evidence="3 4">
    <name type="scientific">Leucobacter triazinivorans</name>
    <dbReference type="NCBI Taxonomy" id="1784719"/>
    <lineage>
        <taxon>Bacteria</taxon>
        <taxon>Bacillati</taxon>
        <taxon>Actinomycetota</taxon>
        <taxon>Actinomycetes</taxon>
        <taxon>Micrococcales</taxon>
        <taxon>Microbacteriaceae</taxon>
        <taxon>Leucobacter</taxon>
    </lineage>
</organism>
<evidence type="ECO:0000256" key="1">
    <source>
        <dbReference type="SAM" id="Phobius"/>
    </source>
</evidence>
<dbReference type="EMBL" id="CP035806">
    <property type="protein sequence ID" value="QBE47593.1"/>
    <property type="molecule type" value="Genomic_DNA"/>
</dbReference>
<proteinExistence type="predicted"/>
<feature type="transmembrane region" description="Helical" evidence="1">
    <location>
        <begin position="172"/>
        <end position="193"/>
    </location>
</feature>
<feature type="transmembrane region" description="Helical" evidence="1">
    <location>
        <begin position="234"/>
        <end position="257"/>
    </location>
</feature>
<protein>
    <submittedName>
        <fullName evidence="3">Phosphatase PAP2 family protein</fullName>
    </submittedName>
</protein>
<keyword evidence="4" id="KW-1185">Reference proteome</keyword>
<gene>
    <name evidence="3" type="ORF">EVS81_01055</name>
</gene>
<feature type="domain" description="Phosphatidic acid phosphatase type 2/haloperoxidase" evidence="2">
    <location>
        <begin position="87"/>
        <end position="189"/>
    </location>
</feature>
<dbReference type="OrthoDB" id="3240395at2"/>
<dbReference type="InterPro" id="IPR036938">
    <property type="entry name" value="PAP2/HPO_sf"/>
</dbReference>
<keyword evidence="1" id="KW-0812">Transmembrane</keyword>
<reference evidence="3 4" key="1">
    <citation type="submission" date="2019-02" db="EMBL/GenBank/DDBJ databases">
        <authorList>
            <person name="Sun L."/>
            <person name="Pan D."/>
            <person name="Wu X."/>
        </authorList>
    </citation>
    <scope>NUCLEOTIDE SEQUENCE [LARGE SCALE GENOMIC DNA]</scope>
    <source>
        <strain evidence="3 4">JW-1</strain>
    </source>
</reference>
<dbReference type="SUPFAM" id="SSF48317">
    <property type="entry name" value="Acid phosphatase/Vanadium-dependent haloperoxidase"/>
    <property type="match status" value="1"/>
</dbReference>
<feature type="transmembrane region" description="Helical" evidence="1">
    <location>
        <begin position="120"/>
        <end position="138"/>
    </location>
</feature>
<feature type="transmembrane region" description="Helical" evidence="1">
    <location>
        <begin position="145"/>
        <end position="166"/>
    </location>
</feature>
<evidence type="ECO:0000313" key="4">
    <source>
        <dbReference type="Proteomes" id="UP000289260"/>
    </source>
</evidence>
<sequence length="262" mass="27241">MSGRAGRRRALWFVVFWAAVGVGSYVLGVQNALGQRAEDSALGAAEFTYSPPPPLNLVSIPSVAIALLIIGTIAFFVHGIRRAVVVTIVPALAIVASQLLKQQLLTRPQLFELDLPNTFPSGHMTVFAALTGALIWAVPTRVRSFVTLGGATLLSAAGWQLLAYGWHRPSDVLGGLALGTLAFSLACLIRPATARGEAILGRTTSIGLVLIGWTMVAAALALAAVAGWRESADLMLSAGEFGGVGVSALAARALFLLSSGRS</sequence>
<dbReference type="AlphaFoldDB" id="A0A4P6KBW2"/>
<dbReference type="Gene3D" id="1.20.144.10">
    <property type="entry name" value="Phosphatidic acid phosphatase type 2/haloperoxidase"/>
    <property type="match status" value="1"/>
</dbReference>
<feature type="transmembrane region" description="Helical" evidence="1">
    <location>
        <begin position="58"/>
        <end position="76"/>
    </location>
</feature>
<keyword evidence="1" id="KW-1133">Transmembrane helix</keyword>
<evidence type="ECO:0000259" key="2">
    <source>
        <dbReference type="Pfam" id="PF01569"/>
    </source>
</evidence>
<dbReference type="KEGG" id="ltr:EVS81_01055"/>
<dbReference type="InterPro" id="IPR000326">
    <property type="entry name" value="PAP2/HPO"/>
</dbReference>
<feature type="transmembrane region" description="Helical" evidence="1">
    <location>
        <begin position="205"/>
        <end position="228"/>
    </location>
</feature>
<keyword evidence="1" id="KW-0472">Membrane</keyword>
<dbReference type="RefSeq" id="WP_130108750.1">
    <property type="nucleotide sequence ID" value="NZ_CP035806.1"/>
</dbReference>